<name>A0A0T6DVR7_9GAMM</name>
<evidence type="ECO:0000313" key="1">
    <source>
        <dbReference type="EMBL" id="KRU23719.1"/>
    </source>
</evidence>
<proteinExistence type="predicted"/>
<gene>
    <name evidence="1" type="ORF">AS194_00450</name>
</gene>
<dbReference type="EMBL" id="LNDJ01000001">
    <property type="protein sequence ID" value="KRU23719.1"/>
    <property type="molecule type" value="Genomic_DNA"/>
</dbReference>
<dbReference type="AlphaFoldDB" id="A0A0T6DVR7"/>
<reference evidence="1 2" key="1">
    <citation type="submission" date="2015-11" db="EMBL/GenBank/DDBJ databases">
        <title>Permanent draft genome of Psychrobacter piscatorii LQ58.</title>
        <authorList>
            <person name="Zhou M."/>
            <person name="Dong B."/>
            <person name="Liu Q."/>
        </authorList>
    </citation>
    <scope>NUCLEOTIDE SEQUENCE [LARGE SCALE GENOMIC DNA]</scope>
    <source>
        <strain evidence="1 2">LQ58</strain>
    </source>
</reference>
<dbReference type="Proteomes" id="UP000051202">
    <property type="component" value="Unassembled WGS sequence"/>
</dbReference>
<dbReference type="STRING" id="554343.AS194_00450"/>
<evidence type="ECO:0000313" key="2">
    <source>
        <dbReference type="Proteomes" id="UP000051202"/>
    </source>
</evidence>
<organism evidence="1 2">
    <name type="scientific">Psychrobacter piscatorii</name>
    <dbReference type="NCBI Taxonomy" id="554343"/>
    <lineage>
        <taxon>Bacteria</taxon>
        <taxon>Pseudomonadati</taxon>
        <taxon>Pseudomonadota</taxon>
        <taxon>Gammaproteobacteria</taxon>
        <taxon>Moraxellales</taxon>
        <taxon>Moraxellaceae</taxon>
        <taxon>Psychrobacter</taxon>
    </lineage>
</organism>
<protein>
    <submittedName>
        <fullName evidence="1">Uncharacterized protein</fullName>
    </submittedName>
</protein>
<sequence length="72" mass="8686">MFHEFYLLKSIIYKQTFVGFSNKNLINIDASNDSFIVLKSFIEEENKTKKLFSHDTIAKQWLYQILLWLMLH</sequence>
<comment type="caution">
    <text evidence="1">The sequence shown here is derived from an EMBL/GenBank/DDBJ whole genome shotgun (WGS) entry which is preliminary data.</text>
</comment>
<accession>A0A0T6DVR7</accession>
<keyword evidence="2" id="KW-1185">Reference proteome</keyword>